<dbReference type="Proteomes" id="UP000224006">
    <property type="component" value="Chromosome IX"/>
</dbReference>
<protein>
    <submittedName>
        <fullName evidence="2">Uncharacterized protein</fullName>
    </submittedName>
</protein>
<feature type="compositionally biased region" description="Low complexity" evidence="1">
    <location>
        <begin position="1357"/>
        <end position="1370"/>
    </location>
</feature>
<feature type="compositionally biased region" description="Basic and acidic residues" evidence="1">
    <location>
        <begin position="319"/>
        <end position="329"/>
    </location>
</feature>
<feature type="region of interest" description="Disordered" evidence="1">
    <location>
        <begin position="311"/>
        <end position="338"/>
    </location>
</feature>
<feature type="compositionally biased region" description="Low complexity" evidence="1">
    <location>
        <begin position="1304"/>
        <end position="1315"/>
    </location>
</feature>
<proteinExistence type="predicted"/>
<feature type="compositionally biased region" description="Pro residues" evidence="1">
    <location>
        <begin position="968"/>
        <end position="982"/>
    </location>
</feature>
<feature type="region of interest" description="Disordered" evidence="1">
    <location>
        <begin position="1447"/>
        <end position="1484"/>
    </location>
</feature>
<feature type="compositionally biased region" description="Low complexity" evidence="1">
    <location>
        <begin position="214"/>
        <end position="227"/>
    </location>
</feature>
<feature type="compositionally biased region" description="Pro residues" evidence="1">
    <location>
        <begin position="1009"/>
        <end position="1023"/>
    </location>
</feature>
<feature type="region of interest" description="Disordered" evidence="1">
    <location>
        <begin position="1392"/>
        <end position="1424"/>
    </location>
</feature>
<feature type="compositionally biased region" description="Low complexity" evidence="1">
    <location>
        <begin position="662"/>
        <end position="700"/>
    </location>
</feature>
<accession>A0A2A9MB46</accession>
<feature type="region of interest" description="Disordered" evidence="1">
    <location>
        <begin position="375"/>
        <end position="705"/>
    </location>
</feature>
<keyword evidence="3" id="KW-1185">Reference proteome</keyword>
<feature type="region of interest" description="Disordered" evidence="1">
    <location>
        <begin position="955"/>
        <end position="1028"/>
    </location>
</feature>
<feature type="compositionally biased region" description="Basic and acidic residues" evidence="1">
    <location>
        <begin position="1397"/>
        <end position="1412"/>
    </location>
</feature>
<evidence type="ECO:0000313" key="2">
    <source>
        <dbReference type="EMBL" id="PFH32847.1"/>
    </source>
</evidence>
<feature type="region of interest" description="Disordered" evidence="1">
    <location>
        <begin position="1581"/>
        <end position="1604"/>
    </location>
</feature>
<dbReference type="KEGG" id="bbes:BESB_014600"/>
<feature type="compositionally biased region" description="Low complexity" evidence="1">
    <location>
        <begin position="390"/>
        <end position="423"/>
    </location>
</feature>
<evidence type="ECO:0000256" key="1">
    <source>
        <dbReference type="SAM" id="MobiDB-lite"/>
    </source>
</evidence>
<feature type="compositionally biased region" description="Low complexity" evidence="1">
    <location>
        <begin position="1100"/>
        <end position="1114"/>
    </location>
</feature>
<feature type="region of interest" description="Disordered" evidence="1">
    <location>
        <begin position="67"/>
        <end position="135"/>
    </location>
</feature>
<feature type="region of interest" description="Disordered" evidence="1">
    <location>
        <begin position="1357"/>
        <end position="1376"/>
    </location>
</feature>
<sequence length="1689" mass="177165">MSCYPASRPPPLDGKALSTTSPTALSPSCREDDRVQIEIRLPLPLCASSPRPGPNDRRLHCAATVPRLLLNGQPGPGPLARLPEETRSPQSAGWSGRGERRDGVEDREGTSNGEVIGSRRPSLVADHENNSPHAALQRALDKQREGIKALVAHQQLLRQALLTAHRSPRGATATPTAPEETGPGARAQGTGPGARTQGKRQGDAPSAQSLSCGPASCHPAAVSASSPSPLPSSRRRSSSSAFAVPQPPHSSVPSPKARDPPPSCSSSVPPASCNNFRSSSAASSSACPPSSSSPDNFSFLSACPGLLETGSGAASGAWREGDNGRKEGAGRGSDPPPAWAECIQEAQKQQQLFLLELLKQHQKLQKQLELLQRPQKNDVLMGDQRASPDPSSCHLLSSVPSLSPGPSPASSALRAVSSASPLPRKMPSASSGRQDSGFAYSAAPRAFPASRPLADQSAAPAVWSPPSDPPAVRASSPLSPQARAPSGAVPRAYLSRSPPGGPRLEGRESTGMLTRREEAQPPLPDAWSVSLPGDREGARTQNAGEREWEGDTRLEKERRDASKLSRERSGSSALEPRMPSLSSDARLDDSGVDRPLPQTSPASALFRGGVALRSPTTGASRLQAPFSNSKGLLFGRESKSPAVLRRPQITNQVGSPLPSPSSPSALMPSWSRPSAASPSSSPCAPSASLAPASTSGPSLPQRCGEEGLRRTPILPLSPVAADRAGQTAQRKALPGGHKLLQLQLQYLQRQMDNHAQEKGDSAARDLTHFTTAAPALAEERMKLALVWAPCSSFSSVASHFPRSPCVHAPDAPLTASAAAAPCNASHSLSCSCSAPLCLSPCCAAAGGGSLRLSGVPKAREENAVGAHTPGCCARTQGRESACRIHGAEGDSKGNFSEAPPLVALPACTCTGARLVSRRSAGARGVEGASPLSNAVCSSPSSPSCSHTLAGSGQNYPCAQAPASHGSPNPSPSPPSLSPPGPAPSSSSSSSASASASAASASPSFFPLSPMRPSPKQPAKPPPRAVNHDEQIVPSVLRKLREQAAAMEASHSTLEETFPPLLGGRCWWEADKEARAHRRETQKKRTAQTGLTGASRRRQAECSAVASSAGGSAHAAGGGAEGREAPTPPAESPEGLQHSMAIARDGFAQVDSGPACSPAKKPCRTAFLRCRRERRVDQRELAARGAPDLSRVKSRVKACWDAEAADDDTRGVTQKRVGRDDLQLQGRERDAPARRRTRRETSSRSSVKPRTAAEPAAVRRPAGSGARSPERTLPASRLLSDSTAFARHPSPARSLAAPLTSSGWAPSSAAASVPPRAVAACPLRSPPIASGRPRLPEPPLAVLPSRLRSFEDEALGADAGAGAARGESSEAQPPVCLQEPEACCPSAPLLASASAAAPDERQLDVEREDKGDSQHLGVSLPPPRHLHRRASACLERKCRQSAAYADLRVRPRAKETKTTGEGRGDEDAVPKQEDRAACSHGVTQTGKCTEQAAALQREGTVRVESCQYGAESTTAVEGEQSYAGEEPEGCCEDAEDRFADSAGDWRNYEEERCKVVPRERQKAPDYDGEEIHAGAVEGQAFEATDGGEPDQGHKQDDADCSASEASSYFTAETESLIRRVAAQARAVKDAKLRRRRVSARDGVQRVPFISETSPFFRAQLARLENDETDALYVTTMCDLLRRYEELTNVG</sequence>
<feature type="compositionally biased region" description="Basic and acidic residues" evidence="1">
    <location>
        <begin position="1447"/>
        <end position="1476"/>
    </location>
</feature>
<dbReference type="VEuPathDB" id="ToxoDB:BESB_014600"/>
<feature type="region of interest" description="Disordered" evidence="1">
    <location>
        <begin position="163"/>
        <end position="269"/>
    </location>
</feature>
<feature type="compositionally biased region" description="Basic and acidic residues" evidence="1">
    <location>
        <begin position="533"/>
        <end position="569"/>
    </location>
</feature>
<gene>
    <name evidence="2" type="ORF">BESB_014600</name>
</gene>
<feature type="compositionally biased region" description="Low complexity" evidence="1">
    <location>
        <begin position="16"/>
        <end position="28"/>
    </location>
</feature>
<dbReference type="OrthoDB" id="10408580at2759"/>
<feature type="region of interest" description="Disordered" evidence="1">
    <location>
        <begin position="1509"/>
        <end position="1530"/>
    </location>
</feature>
<feature type="compositionally biased region" description="Polar residues" evidence="1">
    <location>
        <begin position="614"/>
        <end position="630"/>
    </location>
</feature>
<reference evidence="2 3" key="1">
    <citation type="submission" date="2017-09" db="EMBL/GenBank/DDBJ databases">
        <title>Genome sequencing of Besnoitia besnoiti strain Bb-Ger1.</title>
        <authorList>
            <person name="Schares G."/>
            <person name="Venepally P."/>
            <person name="Lorenzi H.A."/>
        </authorList>
    </citation>
    <scope>NUCLEOTIDE SEQUENCE [LARGE SCALE GENOMIC DNA]</scope>
    <source>
        <strain evidence="2 3">Bb-Ger1</strain>
    </source>
</reference>
<feature type="compositionally biased region" description="Basic and acidic residues" evidence="1">
    <location>
        <begin position="1216"/>
        <end position="1232"/>
    </location>
</feature>
<feature type="compositionally biased region" description="Basic and acidic residues" evidence="1">
    <location>
        <begin position="97"/>
        <end position="109"/>
    </location>
</feature>
<evidence type="ECO:0000313" key="3">
    <source>
        <dbReference type="Proteomes" id="UP000224006"/>
    </source>
</evidence>
<feature type="compositionally biased region" description="Basic and acidic residues" evidence="1">
    <location>
        <begin position="504"/>
        <end position="519"/>
    </location>
</feature>
<feature type="compositionally biased region" description="Low complexity" evidence="1">
    <location>
        <begin position="983"/>
        <end position="1008"/>
    </location>
</feature>
<feature type="region of interest" description="Disordered" evidence="1">
    <location>
        <begin position="1076"/>
        <end position="1315"/>
    </location>
</feature>
<dbReference type="GeneID" id="40306521"/>
<comment type="caution">
    <text evidence="2">The sequence shown here is derived from an EMBL/GenBank/DDBJ whole genome shotgun (WGS) entry which is preliminary data.</text>
</comment>
<feature type="compositionally biased region" description="Basic residues" evidence="1">
    <location>
        <begin position="1076"/>
        <end position="1085"/>
    </location>
</feature>
<feature type="region of interest" description="Disordered" evidence="1">
    <location>
        <begin position="1"/>
        <end position="32"/>
    </location>
</feature>
<feature type="compositionally biased region" description="Low complexity" evidence="1">
    <location>
        <begin position="170"/>
        <end position="185"/>
    </location>
</feature>
<dbReference type="RefSeq" id="XP_029216856.1">
    <property type="nucleotide sequence ID" value="XM_029360189.1"/>
</dbReference>
<name>A0A2A9MB46_BESBE</name>
<organism evidence="2 3">
    <name type="scientific">Besnoitia besnoiti</name>
    <name type="common">Apicomplexan protozoan</name>
    <dbReference type="NCBI Taxonomy" id="94643"/>
    <lineage>
        <taxon>Eukaryota</taxon>
        <taxon>Sar</taxon>
        <taxon>Alveolata</taxon>
        <taxon>Apicomplexa</taxon>
        <taxon>Conoidasida</taxon>
        <taxon>Coccidia</taxon>
        <taxon>Eucoccidiorida</taxon>
        <taxon>Eimeriorina</taxon>
        <taxon>Sarcocystidae</taxon>
        <taxon>Besnoitia</taxon>
    </lineage>
</organism>
<feature type="compositionally biased region" description="Low complexity" evidence="1">
    <location>
        <begin position="438"/>
        <end position="454"/>
    </location>
</feature>
<dbReference type="EMBL" id="NWUJ01000010">
    <property type="protein sequence ID" value="PFH32847.1"/>
    <property type="molecule type" value="Genomic_DNA"/>
</dbReference>